<gene>
    <name evidence="2" type="ORF">DES53_101138</name>
</gene>
<dbReference type="OrthoDB" id="8365150at2"/>
<organism evidence="2 3">
    <name type="scientific">Roseimicrobium gellanilyticum</name>
    <dbReference type="NCBI Taxonomy" id="748857"/>
    <lineage>
        <taxon>Bacteria</taxon>
        <taxon>Pseudomonadati</taxon>
        <taxon>Verrucomicrobiota</taxon>
        <taxon>Verrucomicrobiia</taxon>
        <taxon>Verrucomicrobiales</taxon>
        <taxon>Verrucomicrobiaceae</taxon>
        <taxon>Roseimicrobium</taxon>
    </lineage>
</organism>
<evidence type="ECO:0000313" key="3">
    <source>
        <dbReference type="Proteomes" id="UP000253426"/>
    </source>
</evidence>
<reference evidence="2 3" key="1">
    <citation type="submission" date="2018-06" db="EMBL/GenBank/DDBJ databases">
        <title>Genomic Encyclopedia of Type Strains, Phase IV (KMG-IV): sequencing the most valuable type-strain genomes for metagenomic binning, comparative biology and taxonomic classification.</title>
        <authorList>
            <person name="Goeker M."/>
        </authorList>
    </citation>
    <scope>NUCLEOTIDE SEQUENCE [LARGE SCALE GENOMIC DNA]</scope>
    <source>
        <strain evidence="2 3">DSM 25532</strain>
    </source>
</reference>
<comment type="caution">
    <text evidence="2">The sequence shown here is derived from an EMBL/GenBank/DDBJ whole genome shotgun (WGS) entry which is preliminary data.</text>
</comment>
<protein>
    <recommendedName>
        <fullName evidence="4">Carbohydrate binding protein</fullName>
    </recommendedName>
</protein>
<dbReference type="EMBL" id="QNRR01000001">
    <property type="protein sequence ID" value="RBP47341.1"/>
    <property type="molecule type" value="Genomic_DNA"/>
</dbReference>
<dbReference type="Proteomes" id="UP000253426">
    <property type="component" value="Unassembled WGS sequence"/>
</dbReference>
<keyword evidence="3" id="KW-1185">Reference proteome</keyword>
<evidence type="ECO:0008006" key="4">
    <source>
        <dbReference type="Google" id="ProtNLM"/>
    </source>
</evidence>
<keyword evidence="1" id="KW-0732">Signal</keyword>
<accession>A0A366HST8</accession>
<name>A0A366HST8_9BACT</name>
<feature type="chain" id="PRO_5016728246" description="Carbohydrate binding protein" evidence="1">
    <location>
        <begin position="27"/>
        <end position="180"/>
    </location>
</feature>
<evidence type="ECO:0000256" key="1">
    <source>
        <dbReference type="SAM" id="SignalP"/>
    </source>
</evidence>
<dbReference type="RefSeq" id="WP_113956281.1">
    <property type="nucleotide sequence ID" value="NZ_QNRR01000001.1"/>
</dbReference>
<evidence type="ECO:0000313" key="2">
    <source>
        <dbReference type="EMBL" id="RBP47341.1"/>
    </source>
</evidence>
<feature type="signal peptide" evidence="1">
    <location>
        <begin position="1"/>
        <end position="26"/>
    </location>
</feature>
<sequence>MKPLNFSSTLCRCILVSAMAVAPLHAGDILGRFSCHDIAQVKTSISIDKETTADGNGSIKVEAAHNAVVTVADQKNLSVSKDNTLWCTVKVKCSGVKQRAYLEMWCEVADGKRAFSKGLEQLLLGDSDWKEIRLPMMINGDFTVNRALVNVVIEGPGTVWVDQISFAKAKGLSAVYVPES</sequence>
<dbReference type="AlphaFoldDB" id="A0A366HST8"/>
<dbReference type="Gene3D" id="2.60.120.260">
    <property type="entry name" value="Galactose-binding domain-like"/>
    <property type="match status" value="1"/>
</dbReference>
<proteinExistence type="predicted"/>